<feature type="compositionally biased region" description="Low complexity" evidence="1">
    <location>
        <begin position="153"/>
        <end position="162"/>
    </location>
</feature>
<gene>
    <name evidence="2" type="ORF">Micbo1qcDRAFT_200427</name>
</gene>
<dbReference type="EMBL" id="KQ964246">
    <property type="protein sequence ID" value="KXJ94970.1"/>
    <property type="molecule type" value="Genomic_DNA"/>
</dbReference>
<evidence type="ECO:0000313" key="2">
    <source>
        <dbReference type="EMBL" id="KXJ94970.1"/>
    </source>
</evidence>
<evidence type="ECO:0000313" key="3">
    <source>
        <dbReference type="Proteomes" id="UP000070501"/>
    </source>
</evidence>
<feature type="region of interest" description="Disordered" evidence="1">
    <location>
        <begin position="130"/>
        <end position="230"/>
    </location>
</feature>
<feature type="compositionally biased region" description="Basic and acidic residues" evidence="1">
    <location>
        <begin position="390"/>
        <end position="401"/>
    </location>
</feature>
<accession>A0A136JCU1</accession>
<reference evidence="3" key="1">
    <citation type="submission" date="2016-02" db="EMBL/GenBank/DDBJ databases">
        <title>Draft genome sequence of Microdochium bolleyi, a fungal endophyte of beachgrass.</title>
        <authorList>
            <consortium name="DOE Joint Genome Institute"/>
            <person name="David A.S."/>
            <person name="May G."/>
            <person name="Haridas S."/>
            <person name="Lim J."/>
            <person name="Wang M."/>
            <person name="Labutti K."/>
            <person name="Lipzen A."/>
            <person name="Barry K."/>
            <person name="Grigoriev I.V."/>
        </authorList>
    </citation>
    <scope>NUCLEOTIDE SEQUENCE [LARGE SCALE GENOMIC DNA]</scope>
    <source>
        <strain evidence="3">J235TASD1</strain>
    </source>
</reference>
<dbReference type="InParanoid" id="A0A136JCU1"/>
<proteinExistence type="predicted"/>
<evidence type="ECO:0000256" key="1">
    <source>
        <dbReference type="SAM" id="MobiDB-lite"/>
    </source>
</evidence>
<dbReference type="AlphaFoldDB" id="A0A136JCU1"/>
<protein>
    <submittedName>
        <fullName evidence="2">Uncharacterized protein</fullName>
    </submittedName>
</protein>
<name>A0A136JCU1_9PEZI</name>
<feature type="region of interest" description="Disordered" evidence="1">
    <location>
        <begin position="372"/>
        <end position="401"/>
    </location>
</feature>
<keyword evidence="3" id="KW-1185">Reference proteome</keyword>
<organism evidence="2 3">
    <name type="scientific">Microdochium bolleyi</name>
    <dbReference type="NCBI Taxonomy" id="196109"/>
    <lineage>
        <taxon>Eukaryota</taxon>
        <taxon>Fungi</taxon>
        <taxon>Dikarya</taxon>
        <taxon>Ascomycota</taxon>
        <taxon>Pezizomycotina</taxon>
        <taxon>Sordariomycetes</taxon>
        <taxon>Xylariomycetidae</taxon>
        <taxon>Xylariales</taxon>
        <taxon>Microdochiaceae</taxon>
        <taxon>Microdochium</taxon>
    </lineage>
</organism>
<dbReference type="Proteomes" id="UP000070501">
    <property type="component" value="Unassembled WGS sequence"/>
</dbReference>
<sequence>MAVTSTFPEWRKPWTPFDAIGFAHISRRAPSQEDFSRAVRYGQYMTDTGRVEEAGSSAHGLPYTSAQVQEAIDHLTNRIGLVDPEVWEWTFEDMIVNRNEYQYLRTWAPETRRWGHCILEKPIVVDLTPLTESEDDRTPCETSTEFGVASKQDSVSPSNVDSSPHRLSPDLATPQLSASGRQGSHGCRPQGSLRRVSVREALRDSTCSSSTVPTPRDSPIPTKSPSPELEKIVSNGTRRNVDDSDYEEARGSCKKRMTSAKEIAARSKAAGQSARVFLGFHREQLRHLSPSERTRDRDYRQPVQGFLDRNKRPQRKLSRLNLAGRRIPDEHCLRGSHVAGARHEDTLYHGEYIGLDHNAVQSKIIATCSEQDGPIPKMPDWVPTVPSRPLESRTVDTADRE</sequence>
<dbReference type="OrthoDB" id="4760533at2759"/>